<keyword evidence="2" id="KW-0378">Hydrolase</keyword>
<comment type="caution">
    <text evidence="2">The sequence shown here is derived from an EMBL/GenBank/DDBJ whole genome shotgun (WGS) entry which is preliminary data.</text>
</comment>
<dbReference type="InterPro" id="IPR000073">
    <property type="entry name" value="AB_hydrolase_1"/>
</dbReference>
<dbReference type="InterPro" id="IPR029058">
    <property type="entry name" value="AB_hydrolase_fold"/>
</dbReference>
<dbReference type="Gene3D" id="3.40.50.1820">
    <property type="entry name" value="alpha/beta hydrolase"/>
    <property type="match status" value="1"/>
</dbReference>
<dbReference type="Pfam" id="PF12697">
    <property type="entry name" value="Abhydrolase_6"/>
    <property type="match status" value="1"/>
</dbReference>
<gene>
    <name evidence="2" type="ORF">O4H49_15245</name>
</gene>
<evidence type="ECO:0000259" key="1">
    <source>
        <dbReference type="Pfam" id="PF12697"/>
    </source>
</evidence>
<evidence type="ECO:0000313" key="3">
    <source>
        <dbReference type="Proteomes" id="UP001069802"/>
    </source>
</evidence>
<dbReference type="GO" id="GO:0016787">
    <property type="term" value="F:hydrolase activity"/>
    <property type="evidence" value="ECO:0007669"/>
    <property type="project" value="UniProtKB-KW"/>
</dbReference>
<dbReference type="Proteomes" id="UP001069802">
    <property type="component" value="Unassembled WGS sequence"/>
</dbReference>
<dbReference type="SUPFAM" id="SSF53474">
    <property type="entry name" value="alpha/beta-Hydrolases"/>
    <property type="match status" value="1"/>
</dbReference>
<accession>A0ABT4LLZ4</accession>
<name>A0ABT4LLZ4_9PROT</name>
<evidence type="ECO:0000313" key="2">
    <source>
        <dbReference type="EMBL" id="MCZ4282143.1"/>
    </source>
</evidence>
<protein>
    <submittedName>
        <fullName evidence="2">Alpha/beta hydrolase</fullName>
    </submittedName>
</protein>
<dbReference type="EMBL" id="JAPWGY010000005">
    <property type="protein sequence ID" value="MCZ4282143.1"/>
    <property type="molecule type" value="Genomic_DNA"/>
</dbReference>
<keyword evidence="3" id="KW-1185">Reference proteome</keyword>
<sequence length="223" mass="25092">MRVLLVHGWGYGPEIWQRVIVRLGKAHDIICADLGFRGHTDIPTGHFDVAVGHSLGVPWLLSQAEISWDELVSINGFTRFCAGEGFPEGVPPRFVDRMMRKLPKACDSVLQDFYALCETSFETGGEFGEKQESRFMTTADGAPDVERLMWGLEFLRDQDLRSRIDPASTTVLASRSDLVVSEAMTQHLFPDLEINWCEEAGHLLPWQNPDLCSHHILKAGIKR</sequence>
<organism evidence="2 3">
    <name type="scientific">Kiloniella laminariae</name>
    <dbReference type="NCBI Taxonomy" id="454162"/>
    <lineage>
        <taxon>Bacteria</taxon>
        <taxon>Pseudomonadati</taxon>
        <taxon>Pseudomonadota</taxon>
        <taxon>Alphaproteobacteria</taxon>
        <taxon>Rhodospirillales</taxon>
        <taxon>Kiloniellaceae</taxon>
        <taxon>Kiloniella</taxon>
    </lineage>
</organism>
<dbReference type="RefSeq" id="WP_269424289.1">
    <property type="nucleotide sequence ID" value="NZ_JAPWGY010000005.1"/>
</dbReference>
<reference evidence="2" key="1">
    <citation type="submission" date="2022-12" db="EMBL/GenBank/DDBJ databases">
        <title>Bacterial isolates from different developmental stages of Nematostella vectensis.</title>
        <authorList>
            <person name="Fraune S."/>
        </authorList>
    </citation>
    <scope>NUCLEOTIDE SEQUENCE</scope>
    <source>
        <strain evidence="2">G21630-S1</strain>
    </source>
</reference>
<feature type="domain" description="AB hydrolase-1" evidence="1">
    <location>
        <begin position="3"/>
        <end position="211"/>
    </location>
</feature>
<proteinExistence type="predicted"/>